<dbReference type="EMBL" id="KK365150">
    <property type="protein sequence ID" value="KCZ81115.1"/>
    <property type="molecule type" value="Genomic_DNA"/>
</dbReference>
<proteinExistence type="predicted"/>
<dbReference type="AlphaFoldDB" id="A0A059F1S7"/>
<dbReference type="Proteomes" id="UP000030655">
    <property type="component" value="Unassembled WGS sequence"/>
</dbReference>
<dbReference type="OrthoDB" id="10323793at2759"/>
<evidence type="ECO:0000313" key="3">
    <source>
        <dbReference type="Proteomes" id="UP000030655"/>
    </source>
</evidence>
<accession>A0A059F1S7</accession>
<keyword evidence="1" id="KW-0812">Transmembrane</keyword>
<feature type="transmembrane region" description="Helical" evidence="1">
    <location>
        <begin position="6"/>
        <end position="26"/>
    </location>
</feature>
<dbReference type="HOGENOM" id="CLU_885586_0_0_1"/>
<keyword evidence="3" id="KW-1185">Reference proteome</keyword>
<protein>
    <submittedName>
        <fullName evidence="2">Uncharacterized protein</fullName>
    </submittedName>
</protein>
<keyword evidence="1" id="KW-0472">Membrane</keyword>
<evidence type="ECO:0000313" key="2">
    <source>
        <dbReference type="EMBL" id="KCZ81115.1"/>
    </source>
</evidence>
<reference evidence="3" key="1">
    <citation type="submission" date="2013-02" db="EMBL/GenBank/DDBJ databases">
        <authorList>
            <consortium name="The Broad Institute Genome Sequencing Platform"/>
            <person name="Cuomo C."/>
            <person name="Becnel J."/>
            <person name="Sanscrainte N."/>
            <person name="Walker B."/>
            <person name="Young S.K."/>
            <person name="Zeng Q."/>
            <person name="Gargeya S."/>
            <person name="Fitzgerald M."/>
            <person name="Haas B."/>
            <person name="Abouelleil A."/>
            <person name="Alvarado L."/>
            <person name="Arachchi H.M."/>
            <person name="Berlin A.M."/>
            <person name="Chapman S.B."/>
            <person name="Dewar J."/>
            <person name="Goldberg J."/>
            <person name="Griggs A."/>
            <person name="Gujja S."/>
            <person name="Hansen M."/>
            <person name="Howarth C."/>
            <person name="Imamovic A."/>
            <person name="Larimer J."/>
            <person name="McCowan C."/>
            <person name="Murphy C."/>
            <person name="Neiman D."/>
            <person name="Pearson M."/>
            <person name="Priest M."/>
            <person name="Roberts A."/>
            <person name="Saif S."/>
            <person name="Shea T."/>
            <person name="Sisk P."/>
            <person name="Sykes S."/>
            <person name="Wortman J."/>
            <person name="Nusbaum C."/>
            <person name="Birren B."/>
        </authorList>
    </citation>
    <scope>NUCLEOTIDE SEQUENCE [LARGE SCALE GENOMIC DNA]</scope>
    <source>
        <strain evidence="3">PRA339</strain>
    </source>
</reference>
<organism evidence="2 3">
    <name type="scientific">Anncaliia algerae PRA339</name>
    <dbReference type="NCBI Taxonomy" id="1288291"/>
    <lineage>
        <taxon>Eukaryota</taxon>
        <taxon>Fungi</taxon>
        <taxon>Fungi incertae sedis</taxon>
        <taxon>Microsporidia</taxon>
        <taxon>Tubulinosematoidea</taxon>
        <taxon>Tubulinosematidae</taxon>
        <taxon>Anncaliia</taxon>
    </lineage>
</organism>
<keyword evidence="1" id="KW-1133">Transmembrane helix</keyword>
<dbReference type="VEuPathDB" id="MicrosporidiaDB:H312_01481"/>
<sequence length="314" mass="37243">MKKYKYYFILPFLVILFIFLQLYGVFCKKDNNKKTLIMSSTEKCAKVKSHNNSHLCKNNLKPHNYNEKENQNTKQYELTKKEYSKNINISSFSKDNDIIENNMHKELFTDLNANSYENTMKKNIFSDQVILCNQNSNSGKEIIDNLNIVCKNDFKSTKSSSYITNIIDNNGSDISSCNLNTELKLFTYSENLKYMKISYEIKDAQNTKIIFFKELRKVYEENKVFFSFEFKYLLEEYIRLNFNVVVKYLIHQNKEKTNETIIKELICLFNNYLKKQQANNLEIEVTYFISLIKIEDLLQNIFTTVSMLNNKHIS</sequence>
<name>A0A059F1S7_9MICR</name>
<evidence type="ECO:0000256" key="1">
    <source>
        <dbReference type="SAM" id="Phobius"/>
    </source>
</evidence>
<gene>
    <name evidence="2" type="ORF">H312_01481</name>
</gene>
<reference evidence="2 3" key="2">
    <citation type="submission" date="2014-03" db="EMBL/GenBank/DDBJ databases">
        <title>The Genome Sequence of Anncaliia algerae insect isolate PRA339.</title>
        <authorList>
            <consortium name="The Broad Institute Genome Sequencing Platform"/>
            <consortium name="The Broad Institute Genome Sequencing Center for Infectious Disease"/>
            <person name="Cuomo C."/>
            <person name="Becnel J."/>
            <person name="Sanscrainte N."/>
            <person name="Walker B."/>
            <person name="Young S.K."/>
            <person name="Zeng Q."/>
            <person name="Gargeya S."/>
            <person name="Fitzgerald M."/>
            <person name="Haas B."/>
            <person name="Abouelleil A."/>
            <person name="Alvarado L."/>
            <person name="Arachchi H.M."/>
            <person name="Berlin A.M."/>
            <person name="Chapman S.B."/>
            <person name="Dewar J."/>
            <person name="Goldberg J."/>
            <person name="Griggs A."/>
            <person name="Gujja S."/>
            <person name="Hansen M."/>
            <person name="Howarth C."/>
            <person name="Imamovic A."/>
            <person name="Larimer J."/>
            <person name="McCowan C."/>
            <person name="Murphy C."/>
            <person name="Neiman D."/>
            <person name="Pearson M."/>
            <person name="Priest M."/>
            <person name="Roberts A."/>
            <person name="Saif S."/>
            <person name="Shea T."/>
            <person name="Sisk P."/>
            <person name="Sykes S."/>
            <person name="Wortman J."/>
            <person name="Nusbaum C."/>
            <person name="Birren B."/>
        </authorList>
    </citation>
    <scope>NUCLEOTIDE SEQUENCE [LARGE SCALE GENOMIC DNA]</scope>
    <source>
        <strain evidence="2 3">PRA339</strain>
    </source>
</reference>